<feature type="compositionally biased region" description="Low complexity" evidence="1">
    <location>
        <begin position="794"/>
        <end position="804"/>
    </location>
</feature>
<feature type="compositionally biased region" description="Low complexity" evidence="1">
    <location>
        <begin position="817"/>
        <end position="829"/>
    </location>
</feature>
<feature type="compositionally biased region" description="Low complexity" evidence="1">
    <location>
        <begin position="857"/>
        <end position="870"/>
    </location>
</feature>
<feature type="compositionally biased region" description="Low complexity" evidence="1">
    <location>
        <begin position="560"/>
        <end position="574"/>
    </location>
</feature>
<dbReference type="OrthoDB" id="2414723at2759"/>
<feature type="region of interest" description="Disordered" evidence="1">
    <location>
        <begin position="249"/>
        <end position="312"/>
    </location>
</feature>
<protein>
    <submittedName>
        <fullName evidence="2">Uncharacterized protein</fullName>
    </submittedName>
</protein>
<feature type="region of interest" description="Disordered" evidence="1">
    <location>
        <begin position="32"/>
        <end position="236"/>
    </location>
</feature>
<keyword evidence="3" id="KW-1185">Reference proteome</keyword>
<feature type="compositionally biased region" description="Basic and acidic residues" evidence="1">
    <location>
        <begin position="202"/>
        <end position="228"/>
    </location>
</feature>
<feature type="compositionally biased region" description="Low complexity" evidence="1">
    <location>
        <begin position="911"/>
        <end position="924"/>
    </location>
</feature>
<proteinExistence type="predicted"/>
<sequence>MTATRPSPHHFHDDSSFVDGAMLVVKRESLQPSLGIDPVYDSTDRRLLPSEDMETLKSTFQDSDEEGGSQLGQLSSKYKLVGRLMRSKAKESAGPTSSPSASKLGRKRSTSSASGSSRHSTHQLEESIAEFFGTPAKPKARNKSIGTSSTDSASSAGKTELKILESALGLGTGQSKRSAARSSSSTARSASSSAANASLTLGREDLVTSRRGHESISLRDDSSSHKSQDSFSSLRGDKEFGMVAGFTYSRAQPGSLPASRPQSRNAFSSAASPPTRMVPPPAAHPPSSARASPSLRNLHLPGSRSASPALRYDVARRPGHRFEEIGSAASGAARLFSDDAIARVSTSSSSNTSSNLGGAAAALPSRVRQASEQDARSEGSSSPSTSNAALAMQRRGRKGPAPSPLPPPRPPPAMSLPPVPCAAGTLNPSPEVCAEPRAISASSRDEPGPEVESRHQAEVARQTSASVATSSLSLPPFRAIVMGVKVERRAHMSTASASSPTVLVELNVGGRRFTTSTATLCSPSCRQGRLSCFIQAEIDKARLSNEAVYPAAARGSIEASSSSSSTGTGTSSTGDPRGLDKEALRRELTRTAFDSSSSEYEGQQSPSDSDYSFYGGNSAAMDSTSSPATILSEADEHDDGASELSFWPTTKKGTVRSITGASSPAELCTPPHSAGTSQSGLPYLGSVHAASSSNLHNDDGGGTLTPDSTVGLPRSSRLNAAINSLLKEQEALVGALREEANPSPGLLSVNECGSSGSSRRTSNTVQFCPSDVGESDNEDSFPSIKEPSDGTTATGSGTPSVKTPTPSPSHQAGGGKTTSAAASRPPAAAGLPEGDRGPGIVFTAIEPADSETDLERSTSTSSVAAPSTSSSRRKARAAFSLQQVPPRLPVPTTPIPSLPDAIARPSHAHAHAQSQSQSRSASPATPMPLSTSAVVTSLSIFLDRNPKCYGALIDALRDDQLPSGYTMSAASPDFGIGDDLSCLSASSSSCSSSSSAEESRHRDARTRAATRFQLSSVDGVKLKKTATRLAELKKEAAWLGYRSVVDMCEAEQRKGAMRDRPR</sequence>
<dbReference type="EMBL" id="OOIP01000009">
    <property type="protein sequence ID" value="SPO38268.1"/>
    <property type="molecule type" value="Genomic_DNA"/>
</dbReference>
<feature type="compositionally biased region" description="Basic and acidic residues" evidence="1">
    <location>
        <begin position="577"/>
        <end position="589"/>
    </location>
</feature>
<feature type="compositionally biased region" description="Polar residues" evidence="1">
    <location>
        <begin position="378"/>
        <end position="388"/>
    </location>
</feature>
<dbReference type="Proteomes" id="UP000323386">
    <property type="component" value="Unassembled WGS sequence"/>
</dbReference>
<accession>A0A5C3F1G5</accession>
<feature type="compositionally biased region" description="Low complexity" evidence="1">
    <location>
        <begin position="345"/>
        <end position="363"/>
    </location>
</feature>
<feature type="compositionally biased region" description="Pro residues" evidence="1">
    <location>
        <begin position="401"/>
        <end position="420"/>
    </location>
</feature>
<feature type="region of interest" description="Disordered" evidence="1">
    <location>
        <begin position="741"/>
        <end position="929"/>
    </location>
</feature>
<feature type="compositionally biased region" description="Polar residues" evidence="1">
    <location>
        <begin position="592"/>
        <end position="610"/>
    </location>
</feature>
<organism evidence="2 3">
    <name type="scientific">Pseudozyma flocculosa</name>
    <dbReference type="NCBI Taxonomy" id="84751"/>
    <lineage>
        <taxon>Eukaryota</taxon>
        <taxon>Fungi</taxon>
        <taxon>Dikarya</taxon>
        <taxon>Basidiomycota</taxon>
        <taxon>Ustilaginomycotina</taxon>
        <taxon>Ustilaginomycetes</taxon>
        <taxon>Ustilaginales</taxon>
        <taxon>Ustilaginaceae</taxon>
        <taxon>Pseudozyma</taxon>
    </lineage>
</organism>
<evidence type="ECO:0000256" key="1">
    <source>
        <dbReference type="SAM" id="MobiDB-lite"/>
    </source>
</evidence>
<feature type="region of interest" description="Disordered" evidence="1">
    <location>
        <begin position="555"/>
        <end position="625"/>
    </location>
</feature>
<feature type="compositionally biased region" description="Polar residues" evidence="1">
    <location>
        <begin position="260"/>
        <end position="269"/>
    </location>
</feature>
<name>A0A5C3F1G5_9BASI</name>
<feature type="region of interest" description="Disordered" evidence="1">
    <location>
        <begin position="344"/>
        <end position="423"/>
    </location>
</feature>
<evidence type="ECO:0000313" key="2">
    <source>
        <dbReference type="EMBL" id="SPO38268.1"/>
    </source>
</evidence>
<feature type="compositionally biased region" description="Low complexity" evidence="1">
    <location>
        <begin position="175"/>
        <end position="198"/>
    </location>
</feature>
<dbReference type="AlphaFoldDB" id="A0A5C3F1G5"/>
<feature type="compositionally biased region" description="Pro residues" evidence="1">
    <location>
        <begin position="886"/>
        <end position="897"/>
    </location>
</feature>
<reference evidence="2 3" key="1">
    <citation type="submission" date="2018-03" db="EMBL/GenBank/DDBJ databases">
        <authorList>
            <person name="Guldener U."/>
        </authorList>
    </citation>
    <scope>NUCLEOTIDE SEQUENCE [LARGE SCALE GENOMIC DNA]</scope>
    <source>
        <strain evidence="2 3">DAOM196992</strain>
    </source>
</reference>
<feature type="region of interest" description="Disordered" evidence="1">
    <location>
        <begin position="653"/>
        <end position="715"/>
    </location>
</feature>
<evidence type="ECO:0000313" key="3">
    <source>
        <dbReference type="Proteomes" id="UP000323386"/>
    </source>
</evidence>
<feature type="compositionally biased region" description="Low complexity" evidence="1">
    <location>
        <begin position="144"/>
        <end position="157"/>
    </location>
</feature>
<feature type="compositionally biased region" description="Low complexity" evidence="1">
    <location>
        <begin position="753"/>
        <end position="764"/>
    </location>
</feature>
<feature type="compositionally biased region" description="Polar residues" evidence="1">
    <location>
        <begin position="653"/>
        <end position="662"/>
    </location>
</feature>
<gene>
    <name evidence="2" type="ORF">PSFLO_03745</name>
</gene>
<feature type="compositionally biased region" description="Low complexity" evidence="1">
    <location>
        <begin position="285"/>
        <end position="294"/>
    </location>
</feature>